<feature type="transmembrane region" description="Helical" evidence="6">
    <location>
        <begin position="14"/>
        <end position="36"/>
    </location>
</feature>
<evidence type="ECO:0000256" key="4">
    <source>
        <dbReference type="ARBA" id="ARBA00022989"/>
    </source>
</evidence>
<evidence type="ECO:0000256" key="5">
    <source>
        <dbReference type="ARBA" id="ARBA00023136"/>
    </source>
</evidence>
<reference evidence="8 9" key="1">
    <citation type="journal article" date="2022" name="IScience">
        <title>An ultrasensitive nanofiber-based assay for enzymatic hydrolysis and deep-sea microbial degradation of cellulose.</title>
        <authorList>
            <person name="Tsudome M."/>
            <person name="Tachioka M."/>
            <person name="Miyazaki M."/>
            <person name="Uchimura K."/>
            <person name="Tsuda M."/>
            <person name="Takaki Y."/>
            <person name="Deguchi S."/>
        </authorList>
    </citation>
    <scope>NUCLEOTIDE SEQUENCE [LARGE SCALE GENOMIC DNA]</scope>
    <source>
        <strain evidence="8 9">GE09</strain>
    </source>
</reference>
<dbReference type="InterPro" id="IPR007267">
    <property type="entry name" value="GtrA_DPMS_TM"/>
</dbReference>
<evidence type="ECO:0000256" key="6">
    <source>
        <dbReference type="SAM" id="Phobius"/>
    </source>
</evidence>
<evidence type="ECO:0000313" key="9">
    <source>
        <dbReference type="Proteomes" id="UP001320119"/>
    </source>
</evidence>
<dbReference type="PANTHER" id="PTHR38459">
    <property type="entry name" value="PROPHAGE BACTOPRENOL-LINKED GLUCOSE TRANSLOCASE HOMOLOG"/>
    <property type="match status" value="1"/>
</dbReference>
<sequence length="132" mass="14760">MSLRILERLISRQLMAFLFVGGSATLLQFVLLMLLVEAFGSGKVVASASAYLLSAVYNYLLNYYITFDSQQSHWATLPKFIVVVAAGVVVNTSVFAAALPYLPYLAAQIIAVVAALVTNYFLHKFWIYRRRE</sequence>
<feature type="transmembrane region" description="Helical" evidence="6">
    <location>
        <begin position="77"/>
        <end position="98"/>
    </location>
</feature>
<proteinExistence type="inferred from homology"/>
<keyword evidence="5 6" id="KW-0472">Membrane</keyword>
<dbReference type="GO" id="GO:0005886">
    <property type="term" value="C:plasma membrane"/>
    <property type="evidence" value="ECO:0007669"/>
    <property type="project" value="TreeGrafter"/>
</dbReference>
<evidence type="ECO:0000256" key="1">
    <source>
        <dbReference type="ARBA" id="ARBA00004141"/>
    </source>
</evidence>
<comment type="subcellular location">
    <subcellularLocation>
        <location evidence="1">Membrane</location>
        <topology evidence="1">Multi-pass membrane protein</topology>
    </subcellularLocation>
</comment>
<keyword evidence="4 6" id="KW-1133">Transmembrane helix</keyword>
<protein>
    <recommendedName>
        <fullName evidence="7">GtrA/DPMS transmembrane domain-containing protein</fullName>
    </recommendedName>
</protein>
<feature type="transmembrane region" description="Helical" evidence="6">
    <location>
        <begin position="48"/>
        <end position="65"/>
    </location>
</feature>
<evidence type="ECO:0000313" key="8">
    <source>
        <dbReference type="EMBL" id="BCD97061.1"/>
    </source>
</evidence>
<accession>A0AAN1WG98</accession>
<comment type="similarity">
    <text evidence="2">Belongs to the GtrA family.</text>
</comment>
<gene>
    <name evidence="8" type="ORF">MARGE09_P1261</name>
</gene>
<dbReference type="EMBL" id="AP023086">
    <property type="protein sequence ID" value="BCD97061.1"/>
    <property type="molecule type" value="Genomic_DNA"/>
</dbReference>
<organism evidence="8 9">
    <name type="scientific">Marinagarivorans cellulosilyticus</name>
    <dbReference type="NCBI Taxonomy" id="2721545"/>
    <lineage>
        <taxon>Bacteria</taxon>
        <taxon>Pseudomonadati</taxon>
        <taxon>Pseudomonadota</taxon>
        <taxon>Gammaproteobacteria</taxon>
        <taxon>Cellvibrionales</taxon>
        <taxon>Cellvibrionaceae</taxon>
        <taxon>Marinagarivorans</taxon>
    </lineage>
</organism>
<keyword evidence="3 6" id="KW-0812">Transmembrane</keyword>
<dbReference type="AlphaFoldDB" id="A0AAN1WG98"/>
<feature type="domain" description="GtrA/DPMS transmembrane" evidence="7">
    <location>
        <begin position="17"/>
        <end position="127"/>
    </location>
</feature>
<dbReference type="PANTHER" id="PTHR38459:SF1">
    <property type="entry name" value="PROPHAGE BACTOPRENOL-LINKED GLUCOSE TRANSLOCASE HOMOLOG"/>
    <property type="match status" value="1"/>
</dbReference>
<keyword evidence="9" id="KW-1185">Reference proteome</keyword>
<evidence type="ECO:0000256" key="2">
    <source>
        <dbReference type="ARBA" id="ARBA00009399"/>
    </source>
</evidence>
<dbReference type="GO" id="GO:0000271">
    <property type="term" value="P:polysaccharide biosynthetic process"/>
    <property type="evidence" value="ECO:0007669"/>
    <property type="project" value="InterPro"/>
</dbReference>
<feature type="transmembrane region" description="Helical" evidence="6">
    <location>
        <begin position="104"/>
        <end position="122"/>
    </location>
</feature>
<evidence type="ECO:0000259" key="7">
    <source>
        <dbReference type="Pfam" id="PF04138"/>
    </source>
</evidence>
<dbReference type="RefSeq" id="WP_236986538.1">
    <property type="nucleotide sequence ID" value="NZ_AP023086.1"/>
</dbReference>
<evidence type="ECO:0000256" key="3">
    <source>
        <dbReference type="ARBA" id="ARBA00022692"/>
    </source>
</evidence>
<dbReference type="KEGG" id="marq:MARGE09_P1261"/>
<dbReference type="Proteomes" id="UP001320119">
    <property type="component" value="Chromosome"/>
</dbReference>
<name>A0AAN1WG98_9GAMM</name>
<dbReference type="InterPro" id="IPR051401">
    <property type="entry name" value="GtrA_CellWall_Glycosyl"/>
</dbReference>
<dbReference type="Pfam" id="PF04138">
    <property type="entry name" value="GtrA_DPMS_TM"/>
    <property type="match status" value="1"/>
</dbReference>